<sequence length="173" mass="19419">MSGQSSNDDILIFVMRHGEAESLRIDDKSRQLTPQGRTQAMDAAKWLKQKYTVDGKVDLALVSPYRRARQTYDMLSLDIRPTTMEICHDIVPEGDADLTHDFLDVRLRDSQNTSSPLKSVLVVSHMPLVSYLVDSLCCAHTASLFATASIAVVRYSLEKRCGILEVHYQSFAI</sequence>
<accession>A0ABT3P5J3</accession>
<dbReference type="Proteomes" id="UP001142810">
    <property type="component" value="Unassembled WGS sequence"/>
</dbReference>
<dbReference type="SMART" id="SM00855">
    <property type="entry name" value="PGAM"/>
    <property type="match status" value="1"/>
</dbReference>
<evidence type="ECO:0000313" key="2">
    <source>
        <dbReference type="Proteomes" id="UP001142810"/>
    </source>
</evidence>
<gene>
    <name evidence="1" type="primary">sixA</name>
    <name evidence="1" type="ORF">OPS25_04665</name>
</gene>
<dbReference type="SUPFAM" id="SSF53254">
    <property type="entry name" value="Phosphoglycerate mutase-like"/>
    <property type="match status" value="1"/>
</dbReference>
<organism evidence="1 2">
    <name type="scientific">Alteromonas aquimaris</name>
    <dbReference type="NCBI Taxonomy" id="2998417"/>
    <lineage>
        <taxon>Bacteria</taxon>
        <taxon>Pseudomonadati</taxon>
        <taxon>Pseudomonadota</taxon>
        <taxon>Gammaproteobacteria</taxon>
        <taxon>Alteromonadales</taxon>
        <taxon>Alteromonadaceae</taxon>
        <taxon>Alteromonas/Salinimonas group</taxon>
        <taxon>Alteromonas</taxon>
    </lineage>
</organism>
<dbReference type="InterPro" id="IPR013078">
    <property type="entry name" value="His_Pase_superF_clade-1"/>
</dbReference>
<keyword evidence="2" id="KW-1185">Reference proteome</keyword>
<dbReference type="Pfam" id="PF00300">
    <property type="entry name" value="His_Phos_1"/>
    <property type="match status" value="1"/>
</dbReference>
<dbReference type="EMBL" id="JAPFRD010000005">
    <property type="protein sequence ID" value="MCW8107790.1"/>
    <property type="molecule type" value="Genomic_DNA"/>
</dbReference>
<dbReference type="NCBIfam" id="TIGR00249">
    <property type="entry name" value="sixA"/>
    <property type="match status" value="1"/>
</dbReference>
<dbReference type="InterPro" id="IPR004449">
    <property type="entry name" value="SixA"/>
</dbReference>
<dbReference type="InterPro" id="IPR029033">
    <property type="entry name" value="His_PPase_superfam"/>
</dbReference>
<reference evidence="1" key="1">
    <citation type="submission" date="2022-11" db="EMBL/GenBank/DDBJ databases">
        <title>Alteromonas sp. nov., isolated from sea water of the Qingdao.</title>
        <authorList>
            <person name="Wang Q."/>
        </authorList>
    </citation>
    <scope>NUCLEOTIDE SEQUENCE</scope>
    <source>
        <strain evidence="1">ASW11-7</strain>
    </source>
</reference>
<evidence type="ECO:0000313" key="1">
    <source>
        <dbReference type="EMBL" id="MCW8107790.1"/>
    </source>
</evidence>
<comment type="caution">
    <text evidence="1">The sequence shown here is derived from an EMBL/GenBank/DDBJ whole genome shotgun (WGS) entry which is preliminary data.</text>
</comment>
<proteinExistence type="predicted"/>
<protein>
    <submittedName>
        <fullName evidence="1">Phosphohistidine phosphatase SixA</fullName>
    </submittedName>
</protein>
<dbReference type="Gene3D" id="3.40.50.1240">
    <property type="entry name" value="Phosphoglycerate mutase-like"/>
    <property type="match status" value="1"/>
</dbReference>
<dbReference type="RefSeq" id="WP_265616483.1">
    <property type="nucleotide sequence ID" value="NZ_JAPFRD010000005.1"/>
</dbReference>
<dbReference type="CDD" id="cd07067">
    <property type="entry name" value="HP_PGM_like"/>
    <property type="match status" value="1"/>
</dbReference>
<name>A0ABT3P5J3_9ALTE</name>